<protein>
    <submittedName>
        <fullName evidence="1">Uncharacterized protein</fullName>
    </submittedName>
</protein>
<reference evidence="1 2" key="1">
    <citation type="submission" date="2021-06" db="EMBL/GenBank/DDBJ databases">
        <authorList>
            <person name="Palmer J.M."/>
        </authorList>
    </citation>
    <scope>NUCLEOTIDE SEQUENCE [LARGE SCALE GENOMIC DNA]</scope>
    <source>
        <strain evidence="1 2">AS_MEX2019</strain>
        <tissue evidence="1">Muscle</tissue>
    </source>
</reference>
<keyword evidence="2" id="KW-1185">Reference proteome</keyword>
<dbReference type="Proteomes" id="UP001469553">
    <property type="component" value="Unassembled WGS sequence"/>
</dbReference>
<evidence type="ECO:0000313" key="2">
    <source>
        <dbReference type="Proteomes" id="UP001469553"/>
    </source>
</evidence>
<name>A0ABV1A9A3_9TELE</name>
<gene>
    <name evidence="1" type="ORF">AMECASPLE_019003</name>
</gene>
<accession>A0ABV1A9A3</accession>
<proteinExistence type="predicted"/>
<sequence length="120" mass="13849">MLQSAPGSCSSTTICFFIKSHQIILTQVISTYKENKCTNNIMDKIWEGHREKKLLNTPQNLSTLHRSQATQLRHRTTTHYCTVLVWKPSYSPHCVRFLVSLNPSPSNRKLIQPSKEMLIH</sequence>
<dbReference type="EMBL" id="JAHRIP010086146">
    <property type="protein sequence ID" value="MEQ2315128.1"/>
    <property type="molecule type" value="Genomic_DNA"/>
</dbReference>
<organism evidence="1 2">
    <name type="scientific">Ameca splendens</name>
    <dbReference type="NCBI Taxonomy" id="208324"/>
    <lineage>
        <taxon>Eukaryota</taxon>
        <taxon>Metazoa</taxon>
        <taxon>Chordata</taxon>
        <taxon>Craniata</taxon>
        <taxon>Vertebrata</taxon>
        <taxon>Euteleostomi</taxon>
        <taxon>Actinopterygii</taxon>
        <taxon>Neopterygii</taxon>
        <taxon>Teleostei</taxon>
        <taxon>Neoteleostei</taxon>
        <taxon>Acanthomorphata</taxon>
        <taxon>Ovalentaria</taxon>
        <taxon>Atherinomorphae</taxon>
        <taxon>Cyprinodontiformes</taxon>
        <taxon>Goodeidae</taxon>
        <taxon>Ameca</taxon>
    </lineage>
</organism>
<comment type="caution">
    <text evidence="1">The sequence shown here is derived from an EMBL/GenBank/DDBJ whole genome shotgun (WGS) entry which is preliminary data.</text>
</comment>
<evidence type="ECO:0000313" key="1">
    <source>
        <dbReference type="EMBL" id="MEQ2315128.1"/>
    </source>
</evidence>